<dbReference type="InterPro" id="IPR029787">
    <property type="entry name" value="Nucleotide_cyclase"/>
</dbReference>
<dbReference type="InterPro" id="IPR000160">
    <property type="entry name" value="GGDEF_dom"/>
</dbReference>
<feature type="transmembrane region" description="Helical" evidence="3">
    <location>
        <begin position="90"/>
        <end position="110"/>
    </location>
</feature>
<dbReference type="EMBL" id="FUXB01000001">
    <property type="protein sequence ID" value="SJZ44034.1"/>
    <property type="molecule type" value="Genomic_DNA"/>
</dbReference>
<evidence type="ECO:0000256" key="1">
    <source>
        <dbReference type="ARBA" id="ARBA00012528"/>
    </source>
</evidence>
<reference evidence="6" key="1">
    <citation type="submission" date="2017-02" db="EMBL/GenBank/DDBJ databases">
        <authorList>
            <person name="Varghese N."/>
            <person name="Submissions S."/>
        </authorList>
    </citation>
    <scope>NUCLEOTIDE SEQUENCE [LARGE SCALE GENOMIC DNA]</scope>
    <source>
        <strain evidence="6">DSM 19608</strain>
    </source>
</reference>
<feature type="transmembrane region" description="Helical" evidence="3">
    <location>
        <begin position="122"/>
        <end position="143"/>
    </location>
</feature>
<dbReference type="InterPro" id="IPR043128">
    <property type="entry name" value="Rev_trsase/Diguanyl_cyclase"/>
</dbReference>
<evidence type="ECO:0000259" key="4">
    <source>
        <dbReference type="PROSITE" id="PS50887"/>
    </source>
</evidence>
<dbReference type="RefSeq" id="WP_115173998.1">
    <property type="nucleotide sequence ID" value="NZ_FUXB01000001.1"/>
</dbReference>
<sequence>MLTGFTSSSWFRFAFPILLLITVWAGMNNVILISRTNSGFAETLPYVLFSAAIAVAHLFKQSRIAMIAFSMLLSYWVIQSRLQMPFVTSSAILELSLLAILLPIACLIGYAFNNEGLISKGVALYLGILAFFTLWSGLMVVHFDSEGFNGLNEGLLYSEPKLSRLPIIVILYLVCLVGICGILLLTRNRLMDAVTYSSVLLIANTFIFFHVPYLSSTMFSLAGLILLLYLLSVGHELAFKDRLTQLPGRYALDLDLPRLGKKFTIAMLDIDHFKNFNDSFGHDTGDDVLKLVASRLRHLPAKGHAYRYGGEEFTILFKGKNVAQAQESLEWLRRDIEQYDLVVRNVSERPKSQRAGVKQRVNEKKMPVNITVSIGICDSSVEQDPKRALKLADEALYQAKHSGRNCIRQAPSLTVVGSCSY</sequence>
<dbReference type="GO" id="GO:1902201">
    <property type="term" value="P:negative regulation of bacterial-type flagellum-dependent cell motility"/>
    <property type="evidence" value="ECO:0007669"/>
    <property type="project" value="TreeGrafter"/>
</dbReference>
<dbReference type="OrthoDB" id="9812260at2"/>
<keyword evidence="6" id="KW-1185">Reference proteome</keyword>
<comment type="catalytic activity">
    <reaction evidence="2">
        <text>2 GTP = 3',3'-c-di-GMP + 2 diphosphate</text>
        <dbReference type="Rhea" id="RHEA:24898"/>
        <dbReference type="ChEBI" id="CHEBI:33019"/>
        <dbReference type="ChEBI" id="CHEBI:37565"/>
        <dbReference type="ChEBI" id="CHEBI:58805"/>
        <dbReference type="EC" id="2.7.7.65"/>
    </reaction>
</comment>
<organism evidence="5 6">
    <name type="scientific">Vibrio cincinnatiensis DSM 19608</name>
    <dbReference type="NCBI Taxonomy" id="1123491"/>
    <lineage>
        <taxon>Bacteria</taxon>
        <taxon>Pseudomonadati</taxon>
        <taxon>Pseudomonadota</taxon>
        <taxon>Gammaproteobacteria</taxon>
        <taxon>Vibrionales</taxon>
        <taxon>Vibrionaceae</taxon>
        <taxon>Vibrio</taxon>
    </lineage>
</organism>
<dbReference type="EC" id="2.7.7.65" evidence="1"/>
<feature type="transmembrane region" description="Helical" evidence="3">
    <location>
        <begin position="13"/>
        <end position="34"/>
    </location>
</feature>
<evidence type="ECO:0000313" key="5">
    <source>
        <dbReference type="EMBL" id="SJZ44034.1"/>
    </source>
</evidence>
<dbReference type="GO" id="GO:0052621">
    <property type="term" value="F:diguanylate cyclase activity"/>
    <property type="evidence" value="ECO:0007669"/>
    <property type="project" value="UniProtKB-EC"/>
</dbReference>
<dbReference type="PANTHER" id="PTHR45138:SF9">
    <property type="entry name" value="DIGUANYLATE CYCLASE DGCM-RELATED"/>
    <property type="match status" value="1"/>
</dbReference>
<evidence type="ECO:0000256" key="2">
    <source>
        <dbReference type="ARBA" id="ARBA00034247"/>
    </source>
</evidence>
<evidence type="ECO:0000313" key="6">
    <source>
        <dbReference type="Proteomes" id="UP000190834"/>
    </source>
</evidence>
<dbReference type="Gene3D" id="3.30.70.270">
    <property type="match status" value="1"/>
</dbReference>
<dbReference type="STRING" id="1123491.SAMN02745782_00298"/>
<dbReference type="GO" id="GO:0043709">
    <property type="term" value="P:cell adhesion involved in single-species biofilm formation"/>
    <property type="evidence" value="ECO:0007669"/>
    <property type="project" value="TreeGrafter"/>
</dbReference>
<name>A0A1T4KNS4_VIBCI</name>
<dbReference type="GO" id="GO:0005886">
    <property type="term" value="C:plasma membrane"/>
    <property type="evidence" value="ECO:0007669"/>
    <property type="project" value="TreeGrafter"/>
</dbReference>
<feature type="transmembrane region" description="Helical" evidence="3">
    <location>
        <begin position="46"/>
        <end position="78"/>
    </location>
</feature>
<dbReference type="SMART" id="SM00267">
    <property type="entry name" value="GGDEF"/>
    <property type="match status" value="1"/>
</dbReference>
<dbReference type="GeneID" id="70583610"/>
<keyword evidence="3" id="KW-0472">Membrane</keyword>
<dbReference type="AlphaFoldDB" id="A0A1T4KNS4"/>
<dbReference type="Pfam" id="PF00990">
    <property type="entry name" value="GGDEF"/>
    <property type="match status" value="2"/>
</dbReference>
<dbReference type="PROSITE" id="PS50887">
    <property type="entry name" value="GGDEF"/>
    <property type="match status" value="1"/>
</dbReference>
<accession>A0A1T4KNS4</accession>
<dbReference type="CDD" id="cd01949">
    <property type="entry name" value="GGDEF"/>
    <property type="match status" value="1"/>
</dbReference>
<dbReference type="InterPro" id="IPR050469">
    <property type="entry name" value="Diguanylate_Cyclase"/>
</dbReference>
<dbReference type="SUPFAM" id="SSF55073">
    <property type="entry name" value="Nucleotide cyclase"/>
    <property type="match status" value="1"/>
</dbReference>
<feature type="domain" description="GGDEF" evidence="4">
    <location>
        <begin position="261"/>
        <end position="412"/>
    </location>
</feature>
<keyword evidence="3" id="KW-1133">Transmembrane helix</keyword>
<dbReference type="NCBIfam" id="TIGR00254">
    <property type="entry name" value="GGDEF"/>
    <property type="match status" value="1"/>
</dbReference>
<protein>
    <recommendedName>
        <fullName evidence="1">diguanylate cyclase</fullName>
        <ecNumber evidence="1">2.7.7.65</ecNumber>
    </recommendedName>
</protein>
<feature type="transmembrane region" description="Helical" evidence="3">
    <location>
        <begin position="163"/>
        <end position="186"/>
    </location>
</feature>
<evidence type="ECO:0000256" key="3">
    <source>
        <dbReference type="SAM" id="Phobius"/>
    </source>
</evidence>
<gene>
    <name evidence="5" type="ORF">SAMN02745782_00298</name>
</gene>
<keyword evidence="3" id="KW-0812">Transmembrane</keyword>
<dbReference type="Proteomes" id="UP000190834">
    <property type="component" value="Unassembled WGS sequence"/>
</dbReference>
<proteinExistence type="predicted"/>
<dbReference type="PANTHER" id="PTHR45138">
    <property type="entry name" value="REGULATORY COMPONENTS OF SENSORY TRANSDUCTION SYSTEM"/>
    <property type="match status" value="1"/>
</dbReference>